<keyword evidence="5 6" id="KW-0720">Serine protease</keyword>
<dbReference type="PANTHER" id="PTHR43806">
    <property type="entry name" value="PEPTIDASE S8"/>
    <property type="match status" value="1"/>
</dbReference>
<evidence type="ECO:0000256" key="4">
    <source>
        <dbReference type="ARBA" id="ARBA00022801"/>
    </source>
</evidence>
<evidence type="ECO:0000256" key="5">
    <source>
        <dbReference type="ARBA" id="ARBA00022825"/>
    </source>
</evidence>
<keyword evidence="11" id="KW-1185">Reference proteome</keyword>
<evidence type="ECO:0000256" key="6">
    <source>
        <dbReference type="PROSITE-ProRule" id="PRU01240"/>
    </source>
</evidence>
<keyword evidence="4 6" id="KW-0378">Hydrolase</keyword>
<evidence type="ECO:0000259" key="9">
    <source>
        <dbReference type="Pfam" id="PF05922"/>
    </source>
</evidence>
<dbReference type="InterPro" id="IPR000209">
    <property type="entry name" value="Peptidase_S8/S53_dom"/>
</dbReference>
<evidence type="ECO:0000313" key="11">
    <source>
        <dbReference type="Proteomes" id="UP000700596"/>
    </source>
</evidence>
<sequence length="412" mass="42354">MHLSFVSFLIFTLALTAHSSPILNLAKANQTSDTYIVLLNPSLSATSLRSHLAWASTTISTSSMSKSQTPDLNIIPFTISTLHGYTITTSATQIQVLSTHPSISSIELDTPLSLPQTAPTLLNRAIQPSPPWGLARISHRKLNGSATNSYIYISTSGTYVYILDTGVRTTHQAFQGRAYCGYNAITQTVGSGCEDVNGHGTHVAGTASSLDYGVVRFAGIIAVKVLGDGGSSSVSTIIRGIQWSVTDTISKSRIGQATALLAVGGSFSAALNAAVAAAADAGLFIAVAAGNSNTDAGNYSPASERKACTVGASEAGDRKTSASNYGAAVDIYAPGQSTLSLWSTSDTAVSTISGTSSAAAHIAGLGAYFLAIEGPRGAVELCERLKEVATRDVLGGIPAGGNNLLAYNLSGE</sequence>
<feature type="active site" description="Charge relay system" evidence="6">
    <location>
        <position position="356"/>
    </location>
</feature>
<dbReference type="GO" id="GO:0006508">
    <property type="term" value="P:proteolysis"/>
    <property type="evidence" value="ECO:0007669"/>
    <property type="project" value="UniProtKB-KW"/>
</dbReference>
<feature type="domain" description="Inhibitor I9" evidence="9">
    <location>
        <begin position="34"/>
        <end position="114"/>
    </location>
</feature>
<evidence type="ECO:0000256" key="3">
    <source>
        <dbReference type="ARBA" id="ARBA00022729"/>
    </source>
</evidence>
<accession>A0A9P9CYT0</accession>
<keyword evidence="3 7" id="KW-0732">Signal</keyword>
<dbReference type="PROSITE" id="PS00136">
    <property type="entry name" value="SUBTILASE_ASP"/>
    <property type="match status" value="1"/>
</dbReference>
<dbReference type="PROSITE" id="PS51892">
    <property type="entry name" value="SUBTILASE"/>
    <property type="match status" value="1"/>
</dbReference>
<dbReference type="InterPro" id="IPR010259">
    <property type="entry name" value="S8pro/Inhibitor_I9"/>
</dbReference>
<dbReference type="Pfam" id="PF05922">
    <property type="entry name" value="Inhibitor_I9"/>
    <property type="match status" value="1"/>
</dbReference>
<dbReference type="PANTHER" id="PTHR43806:SF58">
    <property type="entry name" value="ALKALINE PROTEASE 1-RELATED"/>
    <property type="match status" value="1"/>
</dbReference>
<dbReference type="InterPro" id="IPR034193">
    <property type="entry name" value="PCSK9_ProteinaseK-like"/>
</dbReference>
<evidence type="ECO:0000256" key="1">
    <source>
        <dbReference type="ARBA" id="ARBA00011073"/>
    </source>
</evidence>
<dbReference type="InterPro" id="IPR015500">
    <property type="entry name" value="Peptidase_S8_subtilisin-rel"/>
</dbReference>
<proteinExistence type="inferred from homology"/>
<evidence type="ECO:0000256" key="2">
    <source>
        <dbReference type="ARBA" id="ARBA00022670"/>
    </source>
</evidence>
<comment type="similarity">
    <text evidence="1 6">Belongs to the peptidase S8 family.</text>
</comment>
<dbReference type="SUPFAM" id="SSF52743">
    <property type="entry name" value="Subtilisin-like"/>
    <property type="match status" value="1"/>
</dbReference>
<gene>
    <name evidence="10" type="ORF">B0J11DRAFT_586569</name>
</gene>
<dbReference type="Proteomes" id="UP000700596">
    <property type="component" value="Unassembled WGS sequence"/>
</dbReference>
<protein>
    <submittedName>
        <fullName evidence="10">Peptidase S8/S53 domain-containing protein</fullName>
    </submittedName>
</protein>
<evidence type="ECO:0000259" key="8">
    <source>
        <dbReference type="Pfam" id="PF00082"/>
    </source>
</evidence>
<feature type="active site" description="Charge relay system" evidence="6">
    <location>
        <position position="164"/>
    </location>
</feature>
<dbReference type="EMBL" id="JAGMWT010000032">
    <property type="protein sequence ID" value="KAH7109463.1"/>
    <property type="molecule type" value="Genomic_DNA"/>
</dbReference>
<name>A0A9P9CYT0_9PLEO</name>
<feature type="active site" description="Charge relay system" evidence="6">
    <location>
        <position position="199"/>
    </location>
</feature>
<dbReference type="OrthoDB" id="206201at2759"/>
<feature type="domain" description="Peptidase S8/S53" evidence="8">
    <location>
        <begin position="156"/>
        <end position="370"/>
    </location>
</feature>
<dbReference type="PRINTS" id="PR00723">
    <property type="entry name" value="SUBTILISIN"/>
</dbReference>
<dbReference type="InterPro" id="IPR023827">
    <property type="entry name" value="Peptidase_S8_Asp-AS"/>
</dbReference>
<dbReference type="AlphaFoldDB" id="A0A9P9CYT0"/>
<dbReference type="SUPFAM" id="SSF54897">
    <property type="entry name" value="Protease propeptides/inhibitors"/>
    <property type="match status" value="1"/>
</dbReference>
<dbReference type="FunFam" id="3.40.50.200:FF:000014">
    <property type="entry name" value="Proteinase K"/>
    <property type="match status" value="1"/>
</dbReference>
<evidence type="ECO:0000256" key="7">
    <source>
        <dbReference type="SAM" id="SignalP"/>
    </source>
</evidence>
<dbReference type="GO" id="GO:0004252">
    <property type="term" value="F:serine-type endopeptidase activity"/>
    <property type="evidence" value="ECO:0007669"/>
    <property type="project" value="UniProtKB-UniRule"/>
</dbReference>
<feature type="signal peptide" evidence="7">
    <location>
        <begin position="1"/>
        <end position="19"/>
    </location>
</feature>
<dbReference type="InterPro" id="IPR022398">
    <property type="entry name" value="Peptidase_S8_His-AS"/>
</dbReference>
<feature type="chain" id="PRO_5040141070" evidence="7">
    <location>
        <begin position="20"/>
        <end position="412"/>
    </location>
</feature>
<dbReference type="InterPro" id="IPR036852">
    <property type="entry name" value="Peptidase_S8/S53_dom_sf"/>
</dbReference>
<comment type="caution">
    <text evidence="10">The sequence shown here is derived from an EMBL/GenBank/DDBJ whole genome shotgun (WGS) entry which is preliminary data.</text>
</comment>
<dbReference type="PROSITE" id="PS00137">
    <property type="entry name" value="SUBTILASE_HIS"/>
    <property type="match status" value="1"/>
</dbReference>
<dbReference type="GO" id="GO:0005576">
    <property type="term" value="C:extracellular region"/>
    <property type="evidence" value="ECO:0007669"/>
    <property type="project" value="UniProtKB-ARBA"/>
</dbReference>
<dbReference type="Gene3D" id="3.40.50.200">
    <property type="entry name" value="Peptidase S8/S53 domain"/>
    <property type="match status" value="1"/>
</dbReference>
<keyword evidence="2 6" id="KW-0645">Protease</keyword>
<organism evidence="10 11">
    <name type="scientific">Dendryphion nanum</name>
    <dbReference type="NCBI Taxonomy" id="256645"/>
    <lineage>
        <taxon>Eukaryota</taxon>
        <taxon>Fungi</taxon>
        <taxon>Dikarya</taxon>
        <taxon>Ascomycota</taxon>
        <taxon>Pezizomycotina</taxon>
        <taxon>Dothideomycetes</taxon>
        <taxon>Pleosporomycetidae</taxon>
        <taxon>Pleosporales</taxon>
        <taxon>Torulaceae</taxon>
        <taxon>Dendryphion</taxon>
    </lineage>
</organism>
<dbReference type="InterPro" id="IPR050131">
    <property type="entry name" value="Peptidase_S8_subtilisin-like"/>
</dbReference>
<evidence type="ECO:0000313" key="10">
    <source>
        <dbReference type="EMBL" id="KAH7109463.1"/>
    </source>
</evidence>
<dbReference type="Pfam" id="PF00082">
    <property type="entry name" value="Peptidase_S8"/>
    <property type="match status" value="1"/>
</dbReference>
<dbReference type="CDD" id="cd04077">
    <property type="entry name" value="Peptidases_S8_PCSK9_ProteinaseK_like"/>
    <property type="match status" value="1"/>
</dbReference>
<reference evidence="10" key="1">
    <citation type="journal article" date="2021" name="Nat. Commun.">
        <title>Genetic determinants of endophytism in the Arabidopsis root mycobiome.</title>
        <authorList>
            <person name="Mesny F."/>
            <person name="Miyauchi S."/>
            <person name="Thiergart T."/>
            <person name="Pickel B."/>
            <person name="Atanasova L."/>
            <person name="Karlsson M."/>
            <person name="Huettel B."/>
            <person name="Barry K.W."/>
            <person name="Haridas S."/>
            <person name="Chen C."/>
            <person name="Bauer D."/>
            <person name="Andreopoulos W."/>
            <person name="Pangilinan J."/>
            <person name="LaButti K."/>
            <person name="Riley R."/>
            <person name="Lipzen A."/>
            <person name="Clum A."/>
            <person name="Drula E."/>
            <person name="Henrissat B."/>
            <person name="Kohler A."/>
            <person name="Grigoriev I.V."/>
            <person name="Martin F.M."/>
            <person name="Hacquard S."/>
        </authorList>
    </citation>
    <scope>NUCLEOTIDE SEQUENCE</scope>
    <source>
        <strain evidence="10">MPI-CAGE-CH-0243</strain>
    </source>
</reference>